<name>A0A3M6UB82_POCDA</name>
<evidence type="ECO:0000313" key="7">
    <source>
        <dbReference type="EMBL" id="RMX50826.1"/>
    </source>
</evidence>
<evidence type="ECO:0000256" key="3">
    <source>
        <dbReference type="ARBA" id="ARBA00023157"/>
    </source>
</evidence>
<gene>
    <name evidence="7" type="ORF">pdam_00003213</name>
</gene>
<comment type="caution">
    <text evidence="4">Lacks conserved residue(s) required for the propagation of feature annotation.</text>
</comment>
<evidence type="ECO:0000256" key="1">
    <source>
        <dbReference type="ARBA" id="ARBA00001947"/>
    </source>
</evidence>
<dbReference type="FunFam" id="2.60.120.290:FF:000018">
    <property type="entry name" value="cubilin"/>
    <property type="match status" value="1"/>
</dbReference>
<protein>
    <recommendedName>
        <fullName evidence="6">CUB domain-containing protein</fullName>
    </recommendedName>
</protein>
<dbReference type="SUPFAM" id="SSF53187">
    <property type="entry name" value="Zn-dependent exopeptidases"/>
    <property type="match status" value="1"/>
</dbReference>
<dbReference type="InterPro" id="IPR000859">
    <property type="entry name" value="CUB_dom"/>
</dbReference>
<dbReference type="Proteomes" id="UP000275408">
    <property type="component" value="Unassembled WGS sequence"/>
</dbReference>
<comment type="caution">
    <text evidence="7">The sequence shown here is derived from an EMBL/GenBank/DDBJ whole genome shotgun (WGS) entry which is preliminary data.</text>
</comment>
<dbReference type="AlphaFoldDB" id="A0A3M6UB82"/>
<dbReference type="SMART" id="SM00042">
    <property type="entry name" value="CUB"/>
    <property type="match status" value="1"/>
</dbReference>
<evidence type="ECO:0000256" key="2">
    <source>
        <dbReference type="ARBA" id="ARBA00005634"/>
    </source>
</evidence>
<dbReference type="SUPFAM" id="SSF49854">
    <property type="entry name" value="Spermadhesin, CUB domain"/>
    <property type="match status" value="1"/>
</dbReference>
<evidence type="ECO:0000256" key="4">
    <source>
        <dbReference type="PROSITE-ProRule" id="PRU00059"/>
    </source>
</evidence>
<evidence type="ECO:0000313" key="8">
    <source>
        <dbReference type="Proteomes" id="UP000275408"/>
    </source>
</evidence>
<comment type="cofactor">
    <cofactor evidence="1">
        <name>Zn(2+)</name>
        <dbReference type="ChEBI" id="CHEBI:29105"/>
    </cofactor>
</comment>
<dbReference type="CDD" id="cd00041">
    <property type="entry name" value="CUB"/>
    <property type="match status" value="1"/>
</dbReference>
<keyword evidence="3" id="KW-1015">Disulfide bond</keyword>
<organism evidence="7 8">
    <name type="scientific">Pocillopora damicornis</name>
    <name type="common">Cauliflower coral</name>
    <name type="synonym">Millepora damicornis</name>
    <dbReference type="NCBI Taxonomy" id="46731"/>
    <lineage>
        <taxon>Eukaryota</taxon>
        <taxon>Metazoa</taxon>
        <taxon>Cnidaria</taxon>
        <taxon>Anthozoa</taxon>
        <taxon>Hexacorallia</taxon>
        <taxon>Scleractinia</taxon>
        <taxon>Astrocoeniina</taxon>
        <taxon>Pocilloporidae</taxon>
        <taxon>Pocillopora</taxon>
    </lineage>
</organism>
<keyword evidence="5" id="KW-0732">Signal</keyword>
<dbReference type="InterPro" id="IPR035914">
    <property type="entry name" value="Sperma_CUB_dom_sf"/>
</dbReference>
<dbReference type="EMBL" id="RCHS01001895">
    <property type="protein sequence ID" value="RMX50826.1"/>
    <property type="molecule type" value="Genomic_DNA"/>
</dbReference>
<dbReference type="OMA" id="YIMDMLL"/>
<keyword evidence="8" id="KW-1185">Reference proteome</keyword>
<dbReference type="Gene3D" id="3.40.630.10">
    <property type="entry name" value="Zn peptidases"/>
    <property type="match status" value="1"/>
</dbReference>
<feature type="signal peptide" evidence="5">
    <location>
        <begin position="1"/>
        <end position="23"/>
    </location>
</feature>
<dbReference type="Pfam" id="PF00431">
    <property type="entry name" value="CUB"/>
    <property type="match status" value="1"/>
</dbReference>
<sequence length="521" mass="58598">MDFHGRTSFMVVCFLSVWITADSLSMTQSLRAILNNFNSTRNVYIDPAAKQIARDYIVTTFKDHGLQTWTEEFQSNNDKFPGINVVGRLPGRYSGTRDDKIVLIGSHYDTVQTTSGVDDNGSGMTALLQALELYTSSDKQKCSRDYTLLFVAFDLEERQPTVNTSCSKSGNCPCSGGSCGSYYFVQNFSQYLNNSGVGFQGAIVLETILNYNTTPNSQVFPSGLKPYFTETYNKISQNGFTGDFLALIGRSTYDRRLIDGITNAFKEDENFLTIAMPIPNLFPSGRPDTWPEKIRQGMGDFFRSDHYYFWNAKPTLPAIFVTDSADFRGFMKKCYHNACDDMSHVTPEMMMFLARTTNSVAKLVSNMTNEKCEMKKADCVQQITESEGEIVTPYHDTVYPNKLNCAWTISLDAEHKDLKFKFTAFDLEESIDCTADYVVIRDGKDETYPLIGKYCGRTLPKPVTASSQSLYIMFHSDDLVASKGFKAEWTSSVTSSAFQGYRPIMWQSLAYLVCTTLAIIL</sequence>
<dbReference type="GO" id="GO:0006508">
    <property type="term" value="P:proteolysis"/>
    <property type="evidence" value="ECO:0007669"/>
    <property type="project" value="InterPro"/>
</dbReference>
<comment type="similarity">
    <text evidence="2">Belongs to the peptidase M28 family. M28B subfamily.</text>
</comment>
<dbReference type="PROSITE" id="PS01180">
    <property type="entry name" value="CUB"/>
    <property type="match status" value="1"/>
</dbReference>
<dbReference type="GO" id="GO:0008235">
    <property type="term" value="F:metalloexopeptidase activity"/>
    <property type="evidence" value="ECO:0007669"/>
    <property type="project" value="InterPro"/>
</dbReference>
<dbReference type="Gene3D" id="2.60.120.290">
    <property type="entry name" value="Spermadhesin, CUB domain"/>
    <property type="match status" value="1"/>
</dbReference>
<dbReference type="PANTHER" id="PTHR12147:SF26">
    <property type="entry name" value="PEPTIDASE M28 DOMAIN-CONTAINING PROTEIN"/>
    <property type="match status" value="1"/>
</dbReference>
<dbReference type="Pfam" id="PF04389">
    <property type="entry name" value="Peptidase_M28"/>
    <property type="match status" value="1"/>
</dbReference>
<reference evidence="7 8" key="1">
    <citation type="journal article" date="2018" name="Sci. Rep.">
        <title>Comparative analysis of the Pocillopora damicornis genome highlights role of immune system in coral evolution.</title>
        <authorList>
            <person name="Cunning R."/>
            <person name="Bay R.A."/>
            <person name="Gillette P."/>
            <person name="Baker A.C."/>
            <person name="Traylor-Knowles N."/>
        </authorList>
    </citation>
    <scope>NUCLEOTIDE SEQUENCE [LARGE SCALE GENOMIC DNA]</scope>
    <source>
        <strain evidence="7">RSMAS</strain>
        <tissue evidence="7">Whole animal</tissue>
    </source>
</reference>
<feature type="domain" description="CUB" evidence="6">
    <location>
        <begin position="379"/>
        <end position="492"/>
    </location>
</feature>
<accession>A0A3M6UB82</accession>
<dbReference type="InterPro" id="IPR045175">
    <property type="entry name" value="M28_fam"/>
</dbReference>
<evidence type="ECO:0000259" key="6">
    <source>
        <dbReference type="PROSITE" id="PS01180"/>
    </source>
</evidence>
<dbReference type="PANTHER" id="PTHR12147">
    <property type="entry name" value="METALLOPEPTIDASE M28 FAMILY MEMBER"/>
    <property type="match status" value="1"/>
</dbReference>
<proteinExistence type="inferred from homology"/>
<feature type="chain" id="PRO_5018188330" description="CUB domain-containing protein" evidence="5">
    <location>
        <begin position="24"/>
        <end position="521"/>
    </location>
</feature>
<dbReference type="InterPro" id="IPR007484">
    <property type="entry name" value="Peptidase_M28"/>
</dbReference>
<evidence type="ECO:0000256" key="5">
    <source>
        <dbReference type="SAM" id="SignalP"/>
    </source>
</evidence>
<dbReference type="OrthoDB" id="5972834at2759"/>